<dbReference type="InterPro" id="IPR036291">
    <property type="entry name" value="NAD(P)-bd_dom_sf"/>
</dbReference>
<dbReference type="InterPro" id="IPR050177">
    <property type="entry name" value="Lipid_A_modif_metabolic_enz"/>
</dbReference>
<dbReference type="InterPro" id="IPR001509">
    <property type="entry name" value="Epimerase_deHydtase"/>
</dbReference>
<dbReference type="Gene3D" id="3.40.50.720">
    <property type="entry name" value="NAD(P)-binding Rossmann-like Domain"/>
    <property type="match status" value="1"/>
</dbReference>
<reference evidence="2" key="1">
    <citation type="journal article" date="2021" name="PeerJ">
        <title>Extensive microbial diversity within the chicken gut microbiome revealed by metagenomics and culture.</title>
        <authorList>
            <person name="Gilroy R."/>
            <person name="Ravi A."/>
            <person name="Getino M."/>
            <person name="Pursley I."/>
            <person name="Horton D.L."/>
            <person name="Alikhan N.F."/>
            <person name="Baker D."/>
            <person name="Gharbi K."/>
            <person name="Hall N."/>
            <person name="Watson M."/>
            <person name="Adriaenssens E.M."/>
            <person name="Foster-Nyarko E."/>
            <person name="Jarju S."/>
            <person name="Secka A."/>
            <person name="Antonio M."/>
            <person name="Oren A."/>
            <person name="Chaudhuri R.R."/>
            <person name="La Ragione R."/>
            <person name="Hildebrand F."/>
            <person name="Pallen M.J."/>
        </authorList>
    </citation>
    <scope>NUCLEOTIDE SEQUENCE</scope>
    <source>
        <strain evidence="2">ChiHjej13B12-14962</strain>
    </source>
</reference>
<dbReference type="CDD" id="cd08946">
    <property type="entry name" value="SDR_e"/>
    <property type="match status" value="1"/>
</dbReference>
<dbReference type="Pfam" id="PF01370">
    <property type="entry name" value="Epimerase"/>
    <property type="match status" value="1"/>
</dbReference>
<accession>A0A921K6D6</accession>
<organism evidence="2 3">
    <name type="scientific">Enteractinococcus helveticum</name>
    <dbReference type="NCBI Taxonomy" id="1837282"/>
    <lineage>
        <taxon>Bacteria</taxon>
        <taxon>Bacillati</taxon>
        <taxon>Actinomycetota</taxon>
        <taxon>Actinomycetes</taxon>
        <taxon>Micrococcales</taxon>
        <taxon>Micrococcaceae</taxon>
    </lineage>
</organism>
<evidence type="ECO:0000313" key="3">
    <source>
        <dbReference type="Proteomes" id="UP000703315"/>
    </source>
</evidence>
<dbReference type="SUPFAM" id="SSF51735">
    <property type="entry name" value="NAD(P)-binding Rossmann-fold domains"/>
    <property type="match status" value="1"/>
</dbReference>
<dbReference type="EMBL" id="DYXC01000012">
    <property type="protein sequence ID" value="HJF13328.1"/>
    <property type="molecule type" value="Genomic_DNA"/>
</dbReference>
<proteinExistence type="predicted"/>
<evidence type="ECO:0000313" key="2">
    <source>
        <dbReference type="EMBL" id="HJF13328.1"/>
    </source>
</evidence>
<dbReference type="PANTHER" id="PTHR43245">
    <property type="entry name" value="BIFUNCTIONAL POLYMYXIN RESISTANCE PROTEIN ARNA"/>
    <property type="match status" value="1"/>
</dbReference>
<protein>
    <submittedName>
        <fullName evidence="2">NAD(P)-dependent oxidoreductase</fullName>
    </submittedName>
</protein>
<dbReference type="PANTHER" id="PTHR43245:SF55">
    <property type="entry name" value="NAD(P)-BINDING DOMAIN-CONTAINING PROTEIN"/>
    <property type="match status" value="1"/>
</dbReference>
<name>A0A921K6D6_9MICC</name>
<dbReference type="Proteomes" id="UP000703315">
    <property type="component" value="Unassembled WGS sequence"/>
</dbReference>
<reference evidence="2" key="2">
    <citation type="submission" date="2021-09" db="EMBL/GenBank/DDBJ databases">
        <authorList>
            <person name="Gilroy R."/>
        </authorList>
    </citation>
    <scope>NUCLEOTIDE SEQUENCE</scope>
    <source>
        <strain evidence="2">ChiHjej13B12-14962</strain>
    </source>
</reference>
<comment type="caution">
    <text evidence="2">The sequence shown here is derived from an EMBL/GenBank/DDBJ whole genome shotgun (WGS) entry which is preliminary data.</text>
</comment>
<gene>
    <name evidence="2" type="ORF">K8V32_00795</name>
</gene>
<evidence type="ECO:0000259" key="1">
    <source>
        <dbReference type="Pfam" id="PF01370"/>
    </source>
</evidence>
<dbReference type="RefSeq" id="WP_303901397.1">
    <property type="nucleotide sequence ID" value="NZ_DYXC01000012.1"/>
</dbReference>
<dbReference type="AlphaFoldDB" id="A0A921K6D6"/>
<feature type="domain" description="NAD-dependent epimerase/dehydratase" evidence="1">
    <location>
        <begin position="23"/>
        <end position="186"/>
    </location>
</feature>
<sequence>MDLPVQAPASGLPWEPRPQGKRILITGAAGSVASLISGQLSESYELIGLDAAPIENDDFVETHQADLNDEALLTRLISEADYVLHLATGAADGKDGLYAIEIDATNRILAAAIQHGTRRVVLASSNHAAGWHEREHLAGRGDGHVKPSDPPRPDGMYGAAKAYMEALGRFASDSSGLPVSVLRIGTMRANMSLQELIDSDELAYLGFGEFREQRLKRTWLTGDDLVAMLLDEFNAPEPYRLRFATSTPEQYEWDHSVYTGGS</sequence>